<evidence type="ECO:0000313" key="1">
    <source>
        <dbReference type="EMBL" id="KKL91260.1"/>
    </source>
</evidence>
<organism evidence="1">
    <name type="scientific">marine sediment metagenome</name>
    <dbReference type="NCBI Taxonomy" id="412755"/>
    <lineage>
        <taxon>unclassified sequences</taxon>
        <taxon>metagenomes</taxon>
        <taxon>ecological metagenomes</taxon>
    </lineage>
</organism>
<dbReference type="EMBL" id="LAZR01019778">
    <property type="protein sequence ID" value="KKL91260.1"/>
    <property type="molecule type" value="Genomic_DNA"/>
</dbReference>
<comment type="caution">
    <text evidence="1">The sequence shown here is derived from an EMBL/GenBank/DDBJ whole genome shotgun (WGS) entry which is preliminary data.</text>
</comment>
<protein>
    <submittedName>
        <fullName evidence="1">Uncharacterized protein</fullName>
    </submittedName>
</protein>
<name>A0A0F9IBU3_9ZZZZ</name>
<gene>
    <name evidence="1" type="ORF">LCGC14_1896420</name>
</gene>
<reference evidence="1" key="1">
    <citation type="journal article" date="2015" name="Nature">
        <title>Complex archaea that bridge the gap between prokaryotes and eukaryotes.</title>
        <authorList>
            <person name="Spang A."/>
            <person name="Saw J.H."/>
            <person name="Jorgensen S.L."/>
            <person name="Zaremba-Niedzwiedzka K."/>
            <person name="Martijn J."/>
            <person name="Lind A.E."/>
            <person name="van Eijk R."/>
            <person name="Schleper C."/>
            <person name="Guy L."/>
            <person name="Ettema T.J."/>
        </authorList>
    </citation>
    <scope>NUCLEOTIDE SEQUENCE</scope>
</reference>
<feature type="non-terminal residue" evidence="1">
    <location>
        <position position="1"/>
    </location>
</feature>
<accession>A0A0F9IBU3</accession>
<dbReference type="AlphaFoldDB" id="A0A0F9IBU3"/>
<sequence length="39" mass="4805">FKEFDKIKTDLPPFPNYEKINEILLKIREMNYETNRKTS</sequence>
<proteinExistence type="predicted"/>